<dbReference type="CDD" id="cd02870">
    <property type="entry name" value="PseudoU_synth_RsuA_like"/>
    <property type="match status" value="1"/>
</dbReference>
<dbReference type="InterPro" id="IPR006145">
    <property type="entry name" value="PsdUridine_synth_RsuA/RluA"/>
</dbReference>
<evidence type="ECO:0000313" key="7">
    <source>
        <dbReference type="Proteomes" id="UP001304461"/>
    </source>
</evidence>
<reference evidence="6 7" key="1">
    <citation type="submission" date="2023-12" db="EMBL/GenBank/DDBJ databases">
        <title>Baltic Sea Cyanobacteria.</title>
        <authorList>
            <person name="Delbaje E."/>
            <person name="Fewer D.P."/>
            <person name="Shishido T.K."/>
        </authorList>
    </citation>
    <scope>NUCLEOTIDE SEQUENCE [LARGE SCALE GENOMIC DNA]</scope>
    <source>
        <strain evidence="6 7">UHCC 0139</strain>
    </source>
</reference>
<accession>A0ABU5RRB0</accession>
<dbReference type="Proteomes" id="UP001304461">
    <property type="component" value="Unassembled WGS sequence"/>
</dbReference>
<keyword evidence="2 4" id="KW-0413">Isomerase</keyword>
<evidence type="ECO:0000256" key="3">
    <source>
        <dbReference type="PROSITE-ProRule" id="PRU00182"/>
    </source>
</evidence>
<dbReference type="InterPro" id="IPR036986">
    <property type="entry name" value="S4_RNA-bd_sf"/>
</dbReference>
<dbReference type="Gene3D" id="3.30.70.580">
    <property type="entry name" value="Pseudouridine synthase I, catalytic domain, N-terminal subdomain"/>
    <property type="match status" value="1"/>
</dbReference>
<protein>
    <recommendedName>
        <fullName evidence="4">Pseudouridine synthase</fullName>
        <ecNumber evidence="4">5.4.99.-</ecNumber>
    </recommendedName>
</protein>
<dbReference type="PROSITE" id="PS50889">
    <property type="entry name" value="S4"/>
    <property type="match status" value="1"/>
</dbReference>
<dbReference type="InterPro" id="IPR002942">
    <property type="entry name" value="S4_RNA-bd"/>
</dbReference>
<dbReference type="NCBIfam" id="TIGR00093">
    <property type="entry name" value="pseudouridine synthase"/>
    <property type="match status" value="1"/>
</dbReference>
<dbReference type="InterPro" id="IPR018496">
    <property type="entry name" value="PsdUridine_synth_RsuA/RluB_CS"/>
</dbReference>
<evidence type="ECO:0000256" key="4">
    <source>
        <dbReference type="RuleBase" id="RU003887"/>
    </source>
</evidence>
<dbReference type="Gene3D" id="3.30.70.1560">
    <property type="entry name" value="Alpha-L RNA-binding motif"/>
    <property type="match status" value="1"/>
</dbReference>
<comment type="caution">
    <text evidence="6">The sequence shown here is derived from an EMBL/GenBank/DDBJ whole genome shotgun (WGS) entry which is preliminary data.</text>
</comment>
<gene>
    <name evidence="6" type="ORF">VB738_03360</name>
</gene>
<dbReference type="PANTHER" id="PTHR47683">
    <property type="entry name" value="PSEUDOURIDINE SYNTHASE FAMILY PROTEIN-RELATED"/>
    <property type="match status" value="1"/>
</dbReference>
<dbReference type="SMART" id="SM00363">
    <property type="entry name" value="S4"/>
    <property type="match status" value="1"/>
</dbReference>
<evidence type="ECO:0000256" key="1">
    <source>
        <dbReference type="ARBA" id="ARBA00008348"/>
    </source>
</evidence>
<organism evidence="6 7">
    <name type="scientific">Cyanobium gracile UHCC 0139</name>
    <dbReference type="NCBI Taxonomy" id="3110308"/>
    <lineage>
        <taxon>Bacteria</taxon>
        <taxon>Bacillati</taxon>
        <taxon>Cyanobacteriota</taxon>
        <taxon>Cyanophyceae</taxon>
        <taxon>Synechococcales</taxon>
        <taxon>Prochlorococcaceae</taxon>
        <taxon>Cyanobium</taxon>
    </lineage>
</organism>
<evidence type="ECO:0000313" key="6">
    <source>
        <dbReference type="EMBL" id="MEA5390293.1"/>
    </source>
</evidence>
<dbReference type="InterPro" id="IPR020094">
    <property type="entry name" value="TruA/RsuA/RluB/E/F_N"/>
</dbReference>
<comment type="similarity">
    <text evidence="1 4">Belongs to the pseudouridine synthase RsuA family.</text>
</comment>
<dbReference type="InterPro" id="IPR020103">
    <property type="entry name" value="PsdUridine_synth_cat_dom_sf"/>
</dbReference>
<feature type="domain" description="RNA-binding S4" evidence="5">
    <location>
        <begin position="4"/>
        <end position="61"/>
    </location>
</feature>
<dbReference type="EMBL" id="JAYGHX010000002">
    <property type="protein sequence ID" value="MEA5390293.1"/>
    <property type="molecule type" value="Genomic_DNA"/>
</dbReference>
<dbReference type="Gene3D" id="3.10.290.10">
    <property type="entry name" value="RNA-binding S4 domain"/>
    <property type="match status" value="1"/>
</dbReference>
<dbReference type="SUPFAM" id="SSF55174">
    <property type="entry name" value="Alpha-L RNA-binding motif"/>
    <property type="match status" value="1"/>
</dbReference>
<dbReference type="Pfam" id="PF00849">
    <property type="entry name" value="PseudoU_synth_2"/>
    <property type="match status" value="1"/>
</dbReference>
<dbReference type="InterPro" id="IPR042092">
    <property type="entry name" value="PsdUridine_s_RsuA/RluB/E/F_cat"/>
</dbReference>
<dbReference type="Pfam" id="PF01479">
    <property type="entry name" value="S4"/>
    <property type="match status" value="1"/>
</dbReference>
<sequence>MGADRLQKLVAAAGLCSRRQAEAWLRDGRVRVNGALAQLGDRADPACDRISVDGRPLELPTSTLTLLLHKPAGVLSTCHDPHGRPTVLELLPPELRPGLHPVGRLDADSRGALLLSNDGALTLRLTHPRYGHRKTYRVWVEGLPRTATLERWRAGVPLDGQPSLPVELRRLRHHRGATLLELVLREGRNRQIRRTAEILGHPVLDLSRIAIGPVPLGDLGEGAWRRVEPGEWGPLAVAP</sequence>
<dbReference type="InterPro" id="IPR000748">
    <property type="entry name" value="PsdUridine_synth_RsuA/RluB/E/F"/>
</dbReference>
<name>A0ABU5RRB0_9CYAN</name>
<proteinExistence type="inferred from homology"/>
<keyword evidence="3" id="KW-0694">RNA-binding</keyword>
<keyword evidence="7" id="KW-1185">Reference proteome</keyword>
<dbReference type="GO" id="GO:0016853">
    <property type="term" value="F:isomerase activity"/>
    <property type="evidence" value="ECO:0007669"/>
    <property type="project" value="UniProtKB-KW"/>
</dbReference>
<dbReference type="InterPro" id="IPR050343">
    <property type="entry name" value="RsuA_PseudoU_synthase"/>
</dbReference>
<dbReference type="RefSeq" id="WP_323304407.1">
    <property type="nucleotide sequence ID" value="NZ_JAYGHX010000002.1"/>
</dbReference>
<dbReference type="PROSITE" id="PS01149">
    <property type="entry name" value="PSI_RSU"/>
    <property type="match status" value="1"/>
</dbReference>
<evidence type="ECO:0000259" key="5">
    <source>
        <dbReference type="SMART" id="SM00363"/>
    </source>
</evidence>
<dbReference type="CDD" id="cd00165">
    <property type="entry name" value="S4"/>
    <property type="match status" value="1"/>
</dbReference>
<dbReference type="EC" id="5.4.99.-" evidence="4"/>
<dbReference type="SUPFAM" id="SSF55120">
    <property type="entry name" value="Pseudouridine synthase"/>
    <property type="match status" value="1"/>
</dbReference>
<dbReference type="PANTHER" id="PTHR47683:SF2">
    <property type="entry name" value="RNA-BINDING S4 DOMAIN-CONTAINING PROTEIN"/>
    <property type="match status" value="1"/>
</dbReference>
<evidence type="ECO:0000256" key="2">
    <source>
        <dbReference type="ARBA" id="ARBA00023235"/>
    </source>
</evidence>